<dbReference type="GO" id="GO:0005524">
    <property type="term" value="F:ATP binding"/>
    <property type="evidence" value="ECO:0007669"/>
    <property type="project" value="UniProtKB-UniRule"/>
</dbReference>
<evidence type="ECO:0000256" key="4">
    <source>
        <dbReference type="ARBA" id="ARBA00022840"/>
    </source>
</evidence>
<keyword evidence="6" id="KW-0472">Membrane</keyword>
<comment type="caution">
    <text evidence="8">The sequence shown here is derived from an EMBL/GenBank/DDBJ whole genome shotgun (WGS) entry which is preliminary data.</text>
</comment>
<dbReference type="PANTHER" id="PTHR43289:SF6">
    <property type="entry name" value="SERINE_THREONINE-PROTEIN KINASE NEKL-3"/>
    <property type="match status" value="1"/>
</dbReference>
<keyword evidence="6" id="KW-1133">Transmembrane helix</keyword>
<dbReference type="SUPFAM" id="SSF56112">
    <property type="entry name" value="Protein kinase-like (PK-like)"/>
    <property type="match status" value="2"/>
</dbReference>
<feature type="domain" description="Protein kinase" evidence="7">
    <location>
        <begin position="6"/>
        <end position="254"/>
    </location>
</feature>
<feature type="transmembrane region" description="Helical" evidence="6">
    <location>
        <begin position="556"/>
        <end position="574"/>
    </location>
</feature>
<feature type="domain" description="Protein kinase" evidence="7">
    <location>
        <begin position="281"/>
        <end position="505"/>
    </location>
</feature>
<keyword evidence="3 8" id="KW-0418">Kinase</keyword>
<dbReference type="AlphaFoldDB" id="A0A2A5AEN2"/>
<organism evidence="8 9">
    <name type="scientific">SAR86 cluster bacterium</name>
    <dbReference type="NCBI Taxonomy" id="2030880"/>
    <lineage>
        <taxon>Bacteria</taxon>
        <taxon>Pseudomonadati</taxon>
        <taxon>Pseudomonadota</taxon>
        <taxon>Gammaproteobacteria</taxon>
        <taxon>SAR86 cluster</taxon>
    </lineage>
</organism>
<sequence>MQLNGYSNLIKIGEGGMAYVYRGIQDSLQRPVAIKLLIKDLSLEEEARRRFERESYIIARLNHPNIIHVIDKGINDDDMPYFIMEYVEGVDLGTASKIDEISYNEKIDIIIQLLKALSYAHQNNVIHRDIKPDNILIDEDGNVKILDFGIAQFYDDKNIISDQTTSGTIMGTYNYMSPEQRESSDNVTIQSDLYSVGVVMYELFTKKIPVGVFPEPFKLNPEVEPELNKLIMQCLNQEPTIRPGSAEILKNDLLAISQGSHIDTEQRIRAEQGITKIKSKFLLLDILREDKFGSVYLYQQKSRSNLLIIKKKTVASPGFEASNVLASLEHKNIVNTLGTSRNDNSFILVQEYLSGGTLQDKLAFQLNWKEILKVASQICQAMIFAHNNRIVHGHLRPTNILFTAEGEVKLTDFSLQDDLSSVENSHYYHLEGEDRSREADIYSVGVILYQLFTGCLPSKQPDTNFVVRKSFNKLPEDIQSLVSNMISTVPANREADSLQQAIELFDRHMLHKNYGITTAGTQNNINLGSKPKNDKVNRKFKGKFDAPTTTTLSRRLSLMFGVLVLVFVQYLFLFDGQEKINQSMPHVYGKLANEIEGLLGKINVRQQRPGENSRPY</sequence>
<name>A0A2A5AEN2_9GAMM</name>
<dbReference type="Pfam" id="PF00069">
    <property type="entry name" value="Pkinase"/>
    <property type="match status" value="2"/>
</dbReference>
<keyword evidence="1" id="KW-0808">Transferase</keyword>
<dbReference type="InterPro" id="IPR017441">
    <property type="entry name" value="Protein_kinase_ATP_BS"/>
</dbReference>
<dbReference type="SMART" id="SM00220">
    <property type="entry name" value="S_TKc"/>
    <property type="match status" value="2"/>
</dbReference>
<dbReference type="Gene3D" id="3.30.200.20">
    <property type="entry name" value="Phosphorylase Kinase, domain 1"/>
    <property type="match status" value="1"/>
</dbReference>
<keyword evidence="8" id="KW-0723">Serine/threonine-protein kinase</keyword>
<gene>
    <name evidence="8" type="ORF">COA96_17710</name>
</gene>
<dbReference type="InterPro" id="IPR000719">
    <property type="entry name" value="Prot_kinase_dom"/>
</dbReference>
<dbReference type="PROSITE" id="PS00107">
    <property type="entry name" value="PROTEIN_KINASE_ATP"/>
    <property type="match status" value="1"/>
</dbReference>
<dbReference type="InterPro" id="IPR008271">
    <property type="entry name" value="Ser/Thr_kinase_AS"/>
</dbReference>
<dbReference type="Gene3D" id="1.10.510.10">
    <property type="entry name" value="Transferase(Phosphotransferase) domain 1"/>
    <property type="match status" value="2"/>
</dbReference>
<keyword evidence="2 5" id="KW-0547">Nucleotide-binding</keyword>
<dbReference type="PANTHER" id="PTHR43289">
    <property type="entry name" value="MITOGEN-ACTIVATED PROTEIN KINASE KINASE KINASE 20-RELATED"/>
    <property type="match status" value="1"/>
</dbReference>
<dbReference type="GO" id="GO:0004674">
    <property type="term" value="F:protein serine/threonine kinase activity"/>
    <property type="evidence" value="ECO:0007669"/>
    <property type="project" value="UniProtKB-KW"/>
</dbReference>
<evidence type="ECO:0000313" key="9">
    <source>
        <dbReference type="Proteomes" id="UP000218327"/>
    </source>
</evidence>
<keyword evidence="6" id="KW-0812">Transmembrane</keyword>
<evidence type="ECO:0000256" key="2">
    <source>
        <dbReference type="ARBA" id="ARBA00022741"/>
    </source>
</evidence>
<keyword evidence="4 5" id="KW-0067">ATP-binding</keyword>
<dbReference type="CDD" id="cd14014">
    <property type="entry name" value="STKc_PknB_like"/>
    <property type="match status" value="1"/>
</dbReference>
<protein>
    <submittedName>
        <fullName evidence="8">Serine/threonine protein kinase</fullName>
    </submittedName>
</protein>
<accession>A0A2A5AEN2</accession>
<evidence type="ECO:0000256" key="3">
    <source>
        <dbReference type="ARBA" id="ARBA00022777"/>
    </source>
</evidence>
<dbReference type="Proteomes" id="UP000218327">
    <property type="component" value="Unassembled WGS sequence"/>
</dbReference>
<proteinExistence type="predicted"/>
<dbReference type="PROSITE" id="PS50011">
    <property type="entry name" value="PROTEIN_KINASE_DOM"/>
    <property type="match status" value="2"/>
</dbReference>
<reference evidence="9" key="1">
    <citation type="submission" date="2017-08" db="EMBL/GenBank/DDBJ databases">
        <title>A dynamic microbial community with high functional redundancy inhabits the cold, oxic subseafloor aquifer.</title>
        <authorList>
            <person name="Tully B.J."/>
            <person name="Wheat C.G."/>
            <person name="Glazer B.T."/>
            <person name="Huber J.A."/>
        </authorList>
    </citation>
    <scope>NUCLEOTIDE SEQUENCE [LARGE SCALE GENOMIC DNA]</scope>
</reference>
<feature type="binding site" evidence="5">
    <location>
        <position position="35"/>
    </location>
    <ligand>
        <name>ATP</name>
        <dbReference type="ChEBI" id="CHEBI:30616"/>
    </ligand>
</feature>
<evidence type="ECO:0000313" key="8">
    <source>
        <dbReference type="EMBL" id="PCJ17551.1"/>
    </source>
</evidence>
<evidence type="ECO:0000256" key="6">
    <source>
        <dbReference type="SAM" id="Phobius"/>
    </source>
</evidence>
<evidence type="ECO:0000256" key="5">
    <source>
        <dbReference type="PROSITE-ProRule" id="PRU10141"/>
    </source>
</evidence>
<dbReference type="InterPro" id="IPR011009">
    <property type="entry name" value="Kinase-like_dom_sf"/>
</dbReference>
<dbReference type="EMBL" id="NVVJ01000106">
    <property type="protein sequence ID" value="PCJ17551.1"/>
    <property type="molecule type" value="Genomic_DNA"/>
</dbReference>
<evidence type="ECO:0000256" key="1">
    <source>
        <dbReference type="ARBA" id="ARBA00022679"/>
    </source>
</evidence>
<dbReference type="PROSITE" id="PS00108">
    <property type="entry name" value="PROTEIN_KINASE_ST"/>
    <property type="match status" value="1"/>
</dbReference>
<evidence type="ECO:0000259" key="7">
    <source>
        <dbReference type="PROSITE" id="PS50011"/>
    </source>
</evidence>